<dbReference type="AlphaFoldDB" id="A0A150X8V8"/>
<dbReference type="InterPro" id="IPR050072">
    <property type="entry name" value="Peptidase_M20A"/>
</dbReference>
<dbReference type="STRING" id="279360.MB14_07235"/>
<dbReference type="Gene3D" id="3.40.630.10">
    <property type="entry name" value="Zn peptidases"/>
    <property type="match status" value="1"/>
</dbReference>
<dbReference type="OrthoDB" id="9792335at2"/>
<keyword evidence="12" id="KW-1185">Reference proteome</keyword>
<evidence type="ECO:0000256" key="2">
    <source>
        <dbReference type="ARBA" id="ARBA00005691"/>
    </source>
</evidence>
<dbReference type="PANTHER" id="PTHR43808">
    <property type="entry name" value="ACETYLORNITHINE DEACETYLASE"/>
    <property type="match status" value="1"/>
</dbReference>
<sequence length="383" mass="42249">MTVEEILTKLVSFPVLGGESNLSILSWIEEYLDKHGVEHHRVPNEDGTKANLHCRIGSEVEGGVILSGHMDVVPVKGQAWDTDPWVLTDKEDGKLYSRGSCDMKGFVACCLAALPAMLKADLKAPIYFAFSYDEEIGCLGAPDLVKAINVHYKVKPKFAIIGEPTMMRPVTGQKGICIFETTVSGSEGHSSRIKQEVSAIHEAMRLILWLENKMNSLIEAGRTDDRFTPNHTSIHIGMVKGGIAPNVIAQECKFSWDVRTIPSETPQEIKAEFDLYCRQREAELRKIHPDFKISTSNVHPAVPGLNTANDQEVVALVKDLVRNPKLDAVSYAAEAGQFAEGGFQAVICGPGDIAQAHRANEFIHKDQLIQGMEFMDKLIEKLS</sequence>
<dbReference type="EMBL" id="LQZQ01000045">
    <property type="protein sequence ID" value="KYG75133.1"/>
    <property type="molecule type" value="Genomic_DNA"/>
</dbReference>
<keyword evidence="9" id="KW-0170">Cobalt</keyword>
<dbReference type="Proteomes" id="UP000075583">
    <property type="component" value="Unassembled WGS sequence"/>
</dbReference>
<protein>
    <submittedName>
        <fullName evidence="11">Acetylornithine deacetylase</fullName>
    </submittedName>
</protein>
<dbReference type="RefSeq" id="WP_062592774.1">
    <property type="nucleotide sequence ID" value="NZ_LQZQ01000045.1"/>
</dbReference>
<evidence type="ECO:0000259" key="10">
    <source>
        <dbReference type="Pfam" id="PF07687"/>
    </source>
</evidence>
<reference evidence="11" key="1">
    <citation type="submission" date="2016-01" db="EMBL/GenBank/DDBJ databases">
        <title>Genome sequencing of Roseivirga ehrenbergii KMM 6017.</title>
        <authorList>
            <person name="Selvaratnam C."/>
            <person name="Thevarajoo S."/>
            <person name="Goh K.M."/>
            <person name="Ee R."/>
            <person name="Chan K.-G."/>
            <person name="Chong C.S."/>
        </authorList>
    </citation>
    <scope>NUCLEOTIDE SEQUENCE [LARGE SCALE GENOMIC DNA]</scope>
    <source>
        <strain evidence="11">KMM 6017</strain>
    </source>
</reference>
<dbReference type="InterPro" id="IPR001261">
    <property type="entry name" value="ArgE/DapE_CS"/>
</dbReference>
<gene>
    <name evidence="11" type="ORF">MB14_07235</name>
</gene>
<organism evidence="11 12">
    <name type="scientific">Roseivirga ehrenbergii (strain DSM 102268 / JCM 13514 / KCTC 12282 / NCIMB 14502 / KMM 6017)</name>
    <dbReference type="NCBI Taxonomy" id="279360"/>
    <lineage>
        <taxon>Bacteria</taxon>
        <taxon>Pseudomonadati</taxon>
        <taxon>Bacteroidota</taxon>
        <taxon>Cytophagia</taxon>
        <taxon>Cytophagales</taxon>
        <taxon>Roseivirgaceae</taxon>
        <taxon>Roseivirga</taxon>
    </lineage>
</organism>
<dbReference type="GO" id="GO:0008777">
    <property type="term" value="F:acetylornithine deacetylase activity"/>
    <property type="evidence" value="ECO:0007669"/>
    <property type="project" value="TreeGrafter"/>
</dbReference>
<comment type="similarity">
    <text evidence="2">Belongs to the peptidase M20A family. ArgE subfamily.</text>
</comment>
<accession>A0A150X8V8</accession>
<evidence type="ECO:0000256" key="4">
    <source>
        <dbReference type="ARBA" id="ARBA00022571"/>
    </source>
</evidence>
<evidence type="ECO:0000256" key="8">
    <source>
        <dbReference type="ARBA" id="ARBA00022833"/>
    </source>
</evidence>
<evidence type="ECO:0000256" key="5">
    <source>
        <dbReference type="ARBA" id="ARBA00022605"/>
    </source>
</evidence>
<evidence type="ECO:0000256" key="3">
    <source>
        <dbReference type="ARBA" id="ARBA00022490"/>
    </source>
</evidence>
<dbReference type="Pfam" id="PF01546">
    <property type="entry name" value="Peptidase_M20"/>
    <property type="match status" value="1"/>
</dbReference>
<keyword evidence="4" id="KW-0055">Arginine biosynthesis</keyword>
<evidence type="ECO:0000313" key="11">
    <source>
        <dbReference type="EMBL" id="KYG75133.1"/>
    </source>
</evidence>
<keyword evidence="6" id="KW-0479">Metal-binding</keyword>
<evidence type="ECO:0000256" key="9">
    <source>
        <dbReference type="ARBA" id="ARBA00023285"/>
    </source>
</evidence>
<comment type="cofactor">
    <cofactor evidence="1">
        <name>Zn(2+)</name>
        <dbReference type="ChEBI" id="CHEBI:29105"/>
    </cofactor>
</comment>
<dbReference type="Gene3D" id="3.30.70.360">
    <property type="match status" value="1"/>
</dbReference>
<dbReference type="NCBIfam" id="TIGR01892">
    <property type="entry name" value="AcOrn-deacetyl"/>
    <property type="match status" value="1"/>
</dbReference>
<dbReference type="NCBIfam" id="NF005710">
    <property type="entry name" value="PRK07522.1"/>
    <property type="match status" value="1"/>
</dbReference>
<evidence type="ECO:0000313" key="12">
    <source>
        <dbReference type="Proteomes" id="UP000075583"/>
    </source>
</evidence>
<dbReference type="PANTHER" id="PTHR43808:SF31">
    <property type="entry name" value="N-ACETYL-L-CITRULLINE DEACETYLASE"/>
    <property type="match status" value="1"/>
</dbReference>
<dbReference type="Pfam" id="PF07687">
    <property type="entry name" value="M20_dimer"/>
    <property type="match status" value="1"/>
</dbReference>
<evidence type="ECO:0000256" key="1">
    <source>
        <dbReference type="ARBA" id="ARBA00001947"/>
    </source>
</evidence>
<dbReference type="InterPro" id="IPR002933">
    <property type="entry name" value="Peptidase_M20"/>
</dbReference>
<dbReference type="GO" id="GO:0006526">
    <property type="term" value="P:L-arginine biosynthetic process"/>
    <property type="evidence" value="ECO:0007669"/>
    <property type="project" value="UniProtKB-KW"/>
</dbReference>
<dbReference type="SUPFAM" id="SSF55031">
    <property type="entry name" value="Bacterial exopeptidase dimerisation domain"/>
    <property type="match status" value="1"/>
</dbReference>
<keyword evidence="7" id="KW-0378">Hydrolase</keyword>
<keyword evidence="3" id="KW-0963">Cytoplasm</keyword>
<keyword evidence="8" id="KW-0862">Zinc</keyword>
<dbReference type="PROSITE" id="PS00759">
    <property type="entry name" value="ARGE_DAPE_CPG2_2"/>
    <property type="match status" value="1"/>
</dbReference>
<proteinExistence type="inferred from homology"/>
<dbReference type="InterPro" id="IPR010169">
    <property type="entry name" value="AcOrn-deacetyl"/>
</dbReference>
<evidence type="ECO:0000256" key="7">
    <source>
        <dbReference type="ARBA" id="ARBA00022801"/>
    </source>
</evidence>
<dbReference type="GO" id="GO:0046872">
    <property type="term" value="F:metal ion binding"/>
    <property type="evidence" value="ECO:0007669"/>
    <property type="project" value="UniProtKB-KW"/>
</dbReference>
<feature type="domain" description="Peptidase M20 dimerisation" evidence="10">
    <location>
        <begin position="171"/>
        <end position="281"/>
    </location>
</feature>
<name>A0A150X8V8_ROSEK</name>
<dbReference type="InterPro" id="IPR011650">
    <property type="entry name" value="Peptidase_M20_dimer"/>
</dbReference>
<evidence type="ECO:0000256" key="6">
    <source>
        <dbReference type="ARBA" id="ARBA00022723"/>
    </source>
</evidence>
<dbReference type="CDD" id="cd03894">
    <property type="entry name" value="M20_ArgE"/>
    <property type="match status" value="1"/>
</dbReference>
<dbReference type="SUPFAM" id="SSF53187">
    <property type="entry name" value="Zn-dependent exopeptidases"/>
    <property type="match status" value="1"/>
</dbReference>
<keyword evidence="5" id="KW-0028">Amino-acid biosynthesis</keyword>
<comment type="caution">
    <text evidence="11">The sequence shown here is derived from an EMBL/GenBank/DDBJ whole genome shotgun (WGS) entry which is preliminary data.</text>
</comment>
<dbReference type="InterPro" id="IPR036264">
    <property type="entry name" value="Bact_exopeptidase_dim_dom"/>
</dbReference>